<organism evidence="1 2">
    <name type="scientific">Favolaschia claudopus</name>
    <dbReference type="NCBI Taxonomy" id="2862362"/>
    <lineage>
        <taxon>Eukaryota</taxon>
        <taxon>Fungi</taxon>
        <taxon>Dikarya</taxon>
        <taxon>Basidiomycota</taxon>
        <taxon>Agaricomycotina</taxon>
        <taxon>Agaricomycetes</taxon>
        <taxon>Agaricomycetidae</taxon>
        <taxon>Agaricales</taxon>
        <taxon>Marasmiineae</taxon>
        <taxon>Mycenaceae</taxon>
        <taxon>Favolaschia</taxon>
    </lineage>
</organism>
<reference evidence="1 2" key="1">
    <citation type="journal article" date="2024" name="J Genomics">
        <title>Draft genome sequencing and assembly of Favolaschia claudopus CIRM-BRFM 2984 isolated from oak limbs.</title>
        <authorList>
            <person name="Navarro D."/>
            <person name="Drula E."/>
            <person name="Chaduli D."/>
            <person name="Cazenave R."/>
            <person name="Ahrendt S."/>
            <person name="Wang J."/>
            <person name="Lipzen A."/>
            <person name="Daum C."/>
            <person name="Barry K."/>
            <person name="Grigoriev I.V."/>
            <person name="Favel A."/>
            <person name="Rosso M.N."/>
            <person name="Martin F."/>
        </authorList>
    </citation>
    <scope>NUCLEOTIDE SEQUENCE [LARGE SCALE GENOMIC DNA]</scope>
    <source>
        <strain evidence="1 2">CIRM-BRFM 2984</strain>
    </source>
</reference>
<evidence type="ECO:0000313" key="2">
    <source>
        <dbReference type="Proteomes" id="UP001362999"/>
    </source>
</evidence>
<dbReference type="Proteomes" id="UP001362999">
    <property type="component" value="Unassembled WGS sequence"/>
</dbReference>
<dbReference type="AlphaFoldDB" id="A0AAW0A1G8"/>
<accession>A0AAW0A1G8</accession>
<name>A0AAW0A1G8_9AGAR</name>
<dbReference type="EMBL" id="JAWWNJ010000092">
    <property type="protein sequence ID" value="KAK6997342.1"/>
    <property type="molecule type" value="Genomic_DNA"/>
</dbReference>
<gene>
    <name evidence="1" type="ORF">R3P38DRAFT_2798471</name>
</gene>
<proteinExistence type="predicted"/>
<comment type="caution">
    <text evidence="1">The sequence shown here is derived from an EMBL/GenBank/DDBJ whole genome shotgun (WGS) entry which is preliminary data.</text>
</comment>
<sequence length="235" mass="26041">MSCNLTQINKSSYQEHLRRLIRGIRVDTDAARLRTEAIKEHIKGITPEMHLLVCEKLIVGLEIGRLTDTLVVLLRGISPVAWRDAALGYPLLWTDFTVNSVSCYKTRPNPALEYPLAAIQAQLRLSGTAPISVAFQMPGEHKRINDAFVQQPYHTPWGHLPPLSKKAHDNMGSLPWPPPASQSGHLIYEPGCPLDDAEYDVAAVLAKMHSLGRDKGILLLFIINICDNLNLTGLA</sequence>
<protein>
    <submittedName>
        <fullName evidence="1">Uncharacterized protein</fullName>
    </submittedName>
</protein>
<keyword evidence="2" id="KW-1185">Reference proteome</keyword>
<evidence type="ECO:0000313" key="1">
    <source>
        <dbReference type="EMBL" id="KAK6997342.1"/>
    </source>
</evidence>